<organism evidence="1 2">
    <name type="scientific">Burkholderia pyrrocinia</name>
    <name type="common">Pseudomonas pyrrocinia</name>
    <dbReference type="NCBI Taxonomy" id="60550"/>
    <lineage>
        <taxon>Bacteria</taxon>
        <taxon>Pseudomonadati</taxon>
        <taxon>Pseudomonadota</taxon>
        <taxon>Betaproteobacteria</taxon>
        <taxon>Burkholderiales</taxon>
        <taxon>Burkholderiaceae</taxon>
        <taxon>Burkholderia</taxon>
        <taxon>Burkholderia cepacia complex</taxon>
    </lineage>
</organism>
<dbReference type="EMBL" id="CP024903">
    <property type="protein sequence ID" value="AXF24427.1"/>
    <property type="molecule type" value="Genomic_DNA"/>
</dbReference>
<dbReference type="Gene3D" id="3.40.50.150">
    <property type="entry name" value="Vaccinia Virus protein VP39"/>
    <property type="match status" value="1"/>
</dbReference>
<dbReference type="RefSeq" id="WP_114180803.1">
    <property type="nucleotide sequence ID" value="NZ_CP024903.1"/>
</dbReference>
<dbReference type="SUPFAM" id="SSF53335">
    <property type="entry name" value="S-adenosyl-L-methionine-dependent methyltransferases"/>
    <property type="match status" value="1"/>
</dbReference>
<sequence>MSFSLSSVRYLAWLKSRLSLSGPVLLLGRQMVFGRRTDVAWAIRAQGEEPYAQPPESDGPNIVGLDPDRFSAYTNDVCVLRMLLGDVDVEAMDIDGYQGADVIHDLTQPLPDGLKSKYGLVIDAGTLEHIINPVQVMENLVSALRPGGTIIHMTPTAGYVDHGYFQFGPLFFDTYYRSKDMTVDGMCLVEQPARRTNHTQWRFWAWNKALKRKKLLSMDPLSTFCAARRTIDYAAPGSTVQNFAEYLEADSERAHEVRPWGLVEVAELRTRTDYPLEQL</sequence>
<proteinExistence type="predicted"/>
<evidence type="ECO:0000313" key="1">
    <source>
        <dbReference type="EMBL" id="AXF24427.1"/>
    </source>
</evidence>
<dbReference type="Proteomes" id="UP000253104">
    <property type="component" value="Chromosome mHSR5_B"/>
</dbReference>
<dbReference type="InterPro" id="IPR029063">
    <property type="entry name" value="SAM-dependent_MTases_sf"/>
</dbReference>
<reference evidence="1 2" key="1">
    <citation type="journal article" date="2018" name="ISME J.">
        <title>Involvement of Burkholderiaceae and sulfurous volatiles in disease-suppressive soils.</title>
        <authorList>
            <person name="Carrion V.J."/>
            <person name="Cordovez V."/>
            <person name="Tyc O."/>
            <person name="Etalo D.W."/>
            <person name="de Bruijn I."/>
            <person name="de Jager V.C."/>
            <person name="Medema M.H."/>
            <person name="Eberl L."/>
            <person name="Raaijmakers J.M."/>
        </authorList>
    </citation>
    <scope>NUCLEOTIDE SEQUENCE [LARGE SCALE GENOMIC DNA]</scope>
    <source>
        <strain evidence="2">mHSR5</strain>
    </source>
</reference>
<protein>
    <recommendedName>
        <fullName evidence="3">Class I SAM-dependent methyltransferase</fullName>
    </recommendedName>
</protein>
<gene>
    <name evidence="1" type="ORF">CUJ89_29465</name>
</gene>
<dbReference type="AlphaFoldDB" id="A0A2Z5N6X3"/>
<evidence type="ECO:0000313" key="2">
    <source>
        <dbReference type="Proteomes" id="UP000253104"/>
    </source>
</evidence>
<name>A0A2Z5N6X3_BURPY</name>
<accession>A0A2Z5N6X3</accession>
<evidence type="ECO:0008006" key="3">
    <source>
        <dbReference type="Google" id="ProtNLM"/>
    </source>
</evidence>
<dbReference type="OrthoDB" id="9816564at2"/>